<dbReference type="RefSeq" id="WP_062742099.1">
    <property type="nucleotide sequence ID" value="NZ_CP012871.1"/>
</dbReference>
<proteinExistence type="inferred from homology"/>
<dbReference type="OrthoDB" id="6455611at2"/>
<feature type="chain" id="PRO_5032995602" evidence="5">
    <location>
        <begin position="25"/>
        <end position="184"/>
    </location>
</feature>
<dbReference type="SUPFAM" id="SSF49401">
    <property type="entry name" value="Bacterial adhesins"/>
    <property type="match status" value="1"/>
</dbReference>
<keyword evidence="3 5" id="KW-0732">Signal</keyword>
<dbReference type="EMBL" id="CP012871">
    <property type="protein sequence ID" value="ALR78156.1"/>
    <property type="molecule type" value="Genomic_DNA"/>
</dbReference>
<comment type="similarity">
    <text evidence="2">Belongs to the fimbrial protein family.</text>
</comment>
<evidence type="ECO:0000256" key="5">
    <source>
        <dbReference type="SAM" id="SignalP"/>
    </source>
</evidence>
<dbReference type="PANTHER" id="PTHR33420">
    <property type="entry name" value="FIMBRIAL SUBUNIT ELFA-RELATED"/>
    <property type="match status" value="1"/>
</dbReference>
<reference evidence="8" key="1">
    <citation type="submission" date="2015-10" db="EMBL/GenBank/DDBJ databases">
        <title>Complete Genome Sequencing of Klebsiella sp. strain G5.</title>
        <authorList>
            <person name="Chan K.-G."/>
            <person name="Chen J.-W."/>
        </authorList>
    </citation>
    <scope>NUCLEOTIDE SEQUENCE [LARGE SCALE GENOMIC DNA]</scope>
    <source>
        <strain evidence="8">G5</strain>
    </source>
</reference>
<evidence type="ECO:0000256" key="3">
    <source>
        <dbReference type="ARBA" id="ARBA00022729"/>
    </source>
</evidence>
<organism evidence="7 8">
    <name type="scientific">[Enterobacter] lignolyticus</name>
    <dbReference type="NCBI Taxonomy" id="1334193"/>
    <lineage>
        <taxon>Bacteria</taxon>
        <taxon>Pseudomonadati</taxon>
        <taxon>Pseudomonadota</taxon>
        <taxon>Gammaproteobacteria</taxon>
        <taxon>Enterobacterales</taxon>
        <taxon>Enterobacteriaceae</taxon>
        <taxon>Pluralibacter</taxon>
    </lineage>
</organism>
<dbReference type="AlphaFoldDB" id="A0A806X7T8"/>
<evidence type="ECO:0000313" key="7">
    <source>
        <dbReference type="EMBL" id="ALR78156.1"/>
    </source>
</evidence>
<dbReference type="GO" id="GO:0043709">
    <property type="term" value="P:cell adhesion involved in single-species biofilm formation"/>
    <property type="evidence" value="ECO:0007669"/>
    <property type="project" value="TreeGrafter"/>
</dbReference>
<dbReference type="InterPro" id="IPR000259">
    <property type="entry name" value="Adhesion_dom_fimbrial"/>
</dbReference>
<dbReference type="PANTHER" id="PTHR33420:SF12">
    <property type="entry name" value="FIMBRIN-LIKE PROTEIN FIMI-RELATED"/>
    <property type="match status" value="1"/>
</dbReference>
<name>A0A806X7T8_9ENTR</name>
<keyword evidence="4" id="KW-0281">Fimbrium</keyword>
<protein>
    <submittedName>
        <fullName evidence="7">Fimbrial protein</fullName>
    </submittedName>
</protein>
<evidence type="ECO:0000313" key="8">
    <source>
        <dbReference type="Proteomes" id="UP000069162"/>
    </source>
</evidence>
<evidence type="ECO:0000256" key="2">
    <source>
        <dbReference type="ARBA" id="ARBA00006671"/>
    </source>
</evidence>
<dbReference type="InterPro" id="IPR008966">
    <property type="entry name" value="Adhesion_dom_sf"/>
</dbReference>
<dbReference type="Pfam" id="PF00419">
    <property type="entry name" value="Fimbrial"/>
    <property type="match status" value="1"/>
</dbReference>
<gene>
    <name evidence="7" type="ORF">AO703_18295</name>
</gene>
<accession>A0A806X7T8</accession>
<dbReference type="KEGG" id="kle:AO703_18295"/>
<comment type="subcellular location">
    <subcellularLocation>
        <location evidence="1">Fimbrium</location>
    </subcellularLocation>
</comment>
<dbReference type="GO" id="GO:0009289">
    <property type="term" value="C:pilus"/>
    <property type="evidence" value="ECO:0007669"/>
    <property type="project" value="UniProtKB-SubCell"/>
</dbReference>
<dbReference type="InterPro" id="IPR036937">
    <property type="entry name" value="Adhesion_dom_fimbrial_sf"/>
</dbReference>
<evidence type="ECO:0000259" key="6">
    <source>
        <dbReference type="Pfam" id="PF00419"/>
    </source>
</evidence>
<dbReference type="Proteomes" id="UP000069162">
    <property type="component" value="Chromosome"/>
</dbReference>
<dbReference type="Gene3D" id="2.60.40.1090">
    <property type="entry name" value="Fimbrial-type adhesion domain"/>
    <property type="match status" value="1"/>
</dbReference>
<evidence type="ECO:0000256" key="4">
    <source>
        <dbReference type="ARBA" id="ARBA00023263"/>
    </source>
</evidence>
<feature type="signal peptide" evidence="5">
    <location>
        <begin position="1"/>
        <end position="24"/>
    </location>
</feature>
<feature type="domain" description="Fimbrial-type adhesion" evidence="6">
    <location>
        <begin position="38"/>
        <end position="184"/>
    </location>
</feature>
<evidence type="ECO:0000256" key="1">
    <source>
        <dbReference type="ARBA" id="ARBA00004561"/>
    </source>
</evidence>
<dbReference type="InterPro" id="IPR050263">
    <property type="entry name" value="Bact_Fimbrial_Adh_Pro"/>
</dbReference>
<sequence length="184" mass="19782">MRLDAHRPVFPLLLSLVAAPSAYAGNHHYVNIHGGDVHFFGQVVNAACSVSADSRNQTVQMGQVRSNQFASLGDWEDPQTFQIALEDCDTAVSQNVGVLFTGESDGKDPLVFRAGYGAGAAHGVGIGIFDGAGNLLVPDTRPPWFAPLQEGETVLSYTARYRATDRRVKAGSASAQVWFNVIYQ</sequence>